<dbReference type="AlphaFoldDB" id="A0A9N8I0L8"/>
<gene>
    <name evidence="3" type="ORF">SEMRO_4217_G353400.1</name>
</gene>
<feature type="compositionally biased region" description="Low complexity" evidence="2">
    <location>
        <begin position="104"/>
        <end position="114"/>
    </location>
</feature>
<accession>A0A9N8I0L8</accession>
<dbReference type="PANTHER" id="PTHR31996:SF2">
    <property type="entry name" value="COILED-COIL DOMAIN-CONTAINING PROTEIN 115"/>
    <property type="match status" value="1"/>
</dbReference>
<proteinExistence type="predicted"/>
<name>A0A9N8I0L8_9STRA</name>
<dbReference type="PANTHER" id="PTHR31996">
    <property type="entry name" value="COILED-COIL DOMAIN-CONTAINING PROTEIN 115"/>
    <property type="match status" value="1"/>
</dbReference>
<reference evidence="3" key="1">
    <citation type="submission" date="2020-06" db="EMBL/GenBank/DDBJ databases">
        <authorList>
            <consortium name="Plant Systems Biology data submission"/>
        </authorList>
    </citation>
    <scope>NUCLEOTIDE SEQUENCE</scope>
    <source>
        <strain evidence="3">D6</strain>
    </source>
</reference>
<protein>
    <recommendedName>
        <fullName evidence="1">Vacuolar ATPase assembly protein VMA22</fullName>
    </recommendedName>
</protein>
<feature type="region of interest" description="Disordered" evidence="2">
    <location>
        <begin position="95"/>
        <end position="144"/>
    </location>
</feature>
<dbReference type="EMBL" id="CAICTM010004215">
    <property type="protein sequence ID" value="CAB9531895.1"/>
    <property type="molecule type" value="Genomic_DNA"/>
</dbReference>
<dbReference type="GO" id="GO:0051082">
    <property type="term" value="F:unfolded protein binding"/>
    <property type="evidence" value="ECO:0007669"/>
    <property type="project" value="TreeGrafter"/>
</dbReference>
<organism evidence="3 4">
    <name type="scientific">Seminavis robusta</name>
    <dbReference type="NCBI Taxonomy" id="568900"/>
    <lineage>
        <taxon>Eukaryota</taxon>
        <taxon>Sar</taxon>
        <taxon>Stramenopiles</taxon>
        <taxon>Ochrophyta</taxon>
        <taxon>Bacillariophyta</taxon>
        <taxon>Bacillariophyceae</taxon>
        <taxon>Bacillariophycidae</taxon>
        <taxon>Naviculales</taxon>
        <taxon>Naviculaceae</taxon>
        <taxon>Seminavis</taxon>
    </lineage>
</organism>
<evidence type="ECO:0000256" key="2">
    <source>
        <dbReference type="SAM" id="MobiDB-lite"/>
    </source>
</evidence>
<comment type="caution">
    <text evidence="3">The sequence shown here is derived from an EMBL/GenBank/DDBJ whole genome shotgun (WGS) entry which is preliminary data.</text>
</comment>
<dbReference type="InterPro" id="IPR040357">
    <property type="entry name" value="Vma22/CCDC115"/>
</dbReference>
<keyword evidence="4" id="KW-1185">Reference proteome</keyword>
<dbReference type="Pfam" id="PF21730">
    <property type="entry name" value="Vma22_CCDC115"/>
    <property type="match status" value="1"/>
</dbReference>
<evidence type="ECO:0000313" key="4">
    <source>
        <dbReference type="Proteomes" id="UP001153069"/>
    </source>
</evidence>
<dbReference type="Proteomes" id="UP001153069">
    <property type="component" value="Unassembled WGS sequence"/>
</dbReference>
<dbReference type="GO" id="GO:0070072">
    <property type="term" value="P:vacuolar proton-transporting V-type ATPase complex assembly"/>
    <property type="evidence" value="ECO:0007669"/>
    <property type="project" value="InterPro"/>
</dbReference>
<sequence>MPSATPKMDVLALLDAYSQVHERAQKDQKASTWQLTLARKSTGRGGALMNGVMVAEDVREELRAIKVLKCTADEPELQEEETCKKLQRQFVLANATDEEKKQESASTAAETTTTGLRRRKGNDDKENQAENEWTVEKEEELDEEDRLRRADPLVFFGAMPPKELRRAQQEAQSALARYVEAANLIVAIQQSMQQ</sequence>
<evidence type="ECO:0000256" key="1">
    <source>
        <dbReference type="ARBA" id="ARBA00093634"/>
    </source>
</evidence>
<evidence type="ECO:0000313" key="3">
    <source>
        <dbReference type="EMBL" id="CAB9531895.1"/>
    </source>
</evidence>